<feature type="transmembrane region" description="Helical" evidence="2">
    <location>
        <begin position="221"/>
        <end position="240"/>
    </location>
</feature>
<keyword evidence="2" id="KW-1133">Transmembrane helix</keyword>
<feature type="region of interest" description="Disordered" evidence="1">
    <location>
        <begin position="1"/>
        <end position="43"/>
    </location>
</feature>
<evidence type="ECO:0000259" key="3">
    <source>
        <dbReference type="Pfam" id="PF20693"/>
    </source>
</evidence>
<evidence type="ECO:0000313" key="4">
    <source>
        <dbReference type="EMBL" id="GAA5189420.1"/>
    </source>
</evidence>
<accession>A0ABP9S1N7</accession>
<evidence type="ECO:0000256" key="2">
    <source>
        <dbReference type="SAM" id="Phobius"/>
    </source>
</evidence>
<sequence>MSYRPCNLLDMSTEHPEENPDDASVTDDSPGIDTEDATSGSEGQKWDLFTIHSLRPAFDPASHELYVHYLKGELNRPARMPKRHGEEGEVEELRPCNIALTGSYGSGKSSILSKVVEDLSDRVVSVSLSTLGSEEAATRDDPAKNDPLATPAITNAIQKEIVKQLLYREKPSSVPGSRYRRIEGFRRGRAFGFSALLAAALTVIALLTGATSKVQAIFDNALWPAILIYAGVFIFVLAMAHGLQALLHNRVWIEKLTSGPASISLTNNTGSFFDQYLDEIVYFFEANPYDVVVFEDIDRFNDPYIFETLRELNTLLNNSKQIAPKRLTFVYAIKDSIFEQLGKISINGVKLTAQEIQQLAVTNRTKFFDVVIPVVPFISHRNARDLIAKEMKSSGFEIGKPLLDILSAYLVDMRLIKNIHNEFGIFAQKILATGHLDELQPQPLFAMIVYKNLSMTDFEKVKEGTSRLDDVWRDFRKLVNTRIASAEQEARLARSRKGKLELVESRAEILGNGLEEYMDRLLRSAGQSLDKASITLSSSVTLAQLREPGFWESWLENESLTLKLEYQVAVQVQYNQGRVKFQLNITLDDLRKELDDPLNLEEWKTADARMLQTTIEDSIDLREFLKTATMQQLAERHDIVLETEHGFESFSAIAERHLGKGLTFDLIRAGYIDRNFSLYVSLYYDDTVTARARNFILHSVDAGTVDINAEIGTGPQIAAMLDEVGDGIFNERSIYNIQLLDYLLASEDARLDRSMPLIGGDREEDFAIRTAYFASGHEQAALVTRLTPSWTGILEFLVTDESVAEEERSELLDIAFSALSAKHRYLTSPVVRDFIQSNYLKMKALVGGREVNSLEMVVAVLKDASVTFASLSSLSVALRPSAVENSLYELTEANLTAAIDGETNLALDNLRSASESIFAYAAGNLSAYLEIQASSVTTSHTIASYKNFTGILNSLANRDLNDVLKVAERSSGVIVNKIANLDEKLWPIVAQTGKLAPNYSNVASYIEKVGSIDMHLARTLKAADEITELESVAESDKISLALTLLTTNQLNYEKRVQLAVSLGLEAPLSIADINLAGEDAGMAGAVLAAGLVEDSATAFEGLAAAPWPVKSSYIQASEDFVGYVRSIDFSADDFASLVQDNSVSDDIKETIVLNLSDFGSSTGRVALDVLARLALSKALTVGAANLLVMASADVDASPIVQLIALEIDSLVLDDVLEVLRLMPERYRKLTTTGGHTKLPLTNANLKLADHLVAVRQVSSRDPNPTGSEFRVNLRRG</sequence>
<dbReference type="Proteomes" id="UP001500200">
    <property type="component" value="Unassembled WGS sequence"/>
</dbReference>
<feature type="transmembrane region" description="Helical" evidence="2">
    <location>
        <begin position="190"/>
        <end position="209"/>
    </location>
</feature>
<feature type="domain" description="YobI-like P-loop NTPase" evidence="3">
    <location>
        <begin position="96"/>
        <end position="468"/>
    </location>
</feature>
<gene>
    <name evidence="4" type="ORF">GCM10023346_03900</name>
</gene>
<name>A0ABP9S1N7_9MICC</name>
<evidence type="ECO:0000313" key="5">
    <source>
        <dbReference type="Proteomes" id="UP001500200"/>
    </source>
</evidence>
<dbReference type="EMBL" id="BAABKK010000003">
    <property type="protein sequence ID" value="GAA5189420.1"/>
    <property type="molecule type" value="Genomic_DNA"/>
</dbReference>
<proteinExistence type="predicted"/>
<keyword evidence="2" id="KW-0472">Membrane</keyword>
<organism evidence="4 5">
    <name type="scientific">Arthrobacter gyeryongensis</name>
    <dbReference type="NCBI Taxonomy" id="1650592"/>
    <lineage>
        <taxon>Bacteria</taxon>
        <taxon>Bacillati</taxon>
        <taxon>Actinomycetota</taxon>
        <taxon>Actinomycetes</taxon>
        <taxon>Micrococcales</taxon>
        <taxon>Micrococcaceae</taxon>
        <taxon>Arthrobacter</taxon>
    </lineage>
</organism>
<dbReference type="Pfam" id="PF20693">
    <property type="entry name" value="YobI-ATPase"/>
    <property type="match status" value="1"/>
</dbReference>
<dbReference type="SUPFAM" id="SSF52540">
    <property type="entry name" value="P-loop containing nucleoside triphosphate hydrolases"/>
    <property type="match status" value="1"/>
</dbReference>
<keyword evidence="5" id="KW-1185">Reference proteome</keyword>
<keyword evidence="2" id="KW-0812">Transmembrane</keyword>
<reference evidence="5" key="1">
    <citation type="journal article" date="2019" name="Int. J. Syst. Evol. Microbiol.">
        <title>The Global Catalogue of Microorganisms (GCM) 10K type strain sequencing project: providing services to taxonomists for standard genome sequencing and annotation.</title>
        <authorList>
            <consortium name="The Broad Institute Genomics Platform"/>
            <consortium name="The Broad Institute Genome Sequencing Center for Infectious Disease"/>
            <person name="Wu L."/>
            <person name="Ma J."/>
        </authorList>
    </citation>
    <scope>NUCLEOTIDE SEQUENCE [LARGE SCALE GENOMIC DNA]</scope>
    <source>
        <strain evidence="5">JCM 18514</strain>
    </source>
</reference>
<protein>
    <recommendedName>
        <fullName evidence="3">YobI-like P-loop NTPase domain-containing protein</fullName>
    </recommendedName>
</protein>
<comment type="caution">
    <text evidence="4">The sequence shown here is derived from an EMBL/GenBank/DDBJ whole genome shotgun (WGS) entry which is preliminary data.</text>
</comment>
<dbReference type="InterPro" id="IPR027417">
    <property type="entry name" value="P-loop_NTPase"/>
</dbReference>
<dbReference type="InterPro" id="IPR048428">
    <property type="entry name" value="YobI-NTPase"/>
</dbReference>
<evidence type="ECO:0000256" key="1">
    <source>
        <dbReference type="SAM" id="MobiDB-lite"/>
    </source>
</evidence>